<dbReference type="Pfam" id="PF00144">
    <property type="entry name" value="Beta-lactamase"/>
    <property type="match status" value="1"/>
</dbReference>
<dbReference type="Proteomes" id="UP001342418">
    <property type="component" value="Chromosome"/>
</dbReference>
<dbReference type="PANTHER" id="PTHR43283">
    <property type="entry name" value="BETA-LACTAMASE-RELATED"/>
    <property type="match status" value="1"/>
</dbReference>
<dbReference type="Gene3D" id="3.40.710.10">
    <property type="entry name" value="DD-peptidase/beta-lactamase superfamily"/>
    <property type="match status" value="1"/>
</dbReference>
<name>A0ABY5MED1_9HYPH</name>
<dbReference type="PANTHER" id="PTHR43283:SF3">
    <property type="entry name" value="BETA-LACTAMASE FAMILY PROTEIN (AFU_ORTHOLOGUE AFUA_5G07500)"/>
    <property type="match status" value="1"/>
</dbReference>
<evidence type="ECO:0000313" key="2">
    <source>
        <dbReference type="EMBL" id="UUP16400.1"/>
    </source>
</evidence>
<evidence type="ECO:0000259" key="1">
    <source>
        <dbReference type="Pfam" id="PF00144"/>
    </source>
</evidence>
<dbReference type="GO" id="GO:0016787">
    <property type="term" value="F:hydrolase activity"/>
    <property type="evidence" value="ECO:0007669"/>
    <property type="project" value="UniProtKB-KW"/>
</dbReference>
<accession>A0ABY5MED1</accession>
<sequence>MPDHTTRRRLLQSGAGLLALGIAGQGRIPVAQANEAGIAAANEAIGEAMRAHMADGYLPGAVWLLHRKGRTETGTAGTFELGGGKPMARDTIFRVASITKPVTAALAMMLVEEGRLALDAPVDDLLPELSDRRVLTSVDAPLDDTVPADRPVTLRHLLTMTFGLGAIMVFPEQYPIQAAMREAGVAPGWALPKMSSDEYMAKLGSIPLAAQPGEMFLYNNGLDVAGILIERATGKRLGDVMRERLFDPLGMKDTGFYVPSEKRDRLPPQYGPDFAANDGAPKVFGPDEGIDFLSPPPLDSGAGGLVTTVDNYLAFCRMMMNGGELGGTRFLKAETVAEMSRDQLTPQQKTGPHAEPFMAQGGAGWGLGMSVAVERIAPWLVPGRFGWDGGYGTSAYTDPENGLIGIFFSQRMMTSPQPPETFVDFWTHAYEAIG</sequence>
<feature type="domain" description="Beta-lactamase-related" evidence="1">
    <location>
        <begin position="48"/>
        <end position="414"/>
    </location>
</feature>
<gene>
    <name evidence="2" type="primary">estB_1</name>
    <name evidence="2" type="ORF">NTH_00846</name>
</gene>
<evidence type="ECO:0000313" key="3">
    <source>
        <dbReference type="Proteomes" id="UP001342418"/>
    </source>
</evidence>
<dbReference type="InterPro" id="IPR012338">
    <property type="entry name" value="Beta-lactam/transpept-like"/>
</dbReference>
<dbReference type="SUPFAM" id="SSF56601">
    <property type="entry name" value="beta-lactamase/transpeptidase-like"/>
    <property type="match status" value="1"/>
</dbReference>
<dbReference type="InterPro" id="IPR050789">
    <property type="entry name" value="Diverse_Enzym_Activities"/>
</dbReference>
<dbReference type="InterPro" id="IPR001466">
    <property type="entry name" value="Beta-lactam-related"/>
</dbReference>
<organism evidence="2 3">
    <name type="scientific">Nitratireductor thuwali</name>
    <dbReference type="NCBI Taxonomy" id="2267699"/>
    <lineage>
        <taxon>Bacteria</taxon>
        <taxon>Pseudomonadati</taxon>
        <taxon>Pseudomonadota</taxon>
        <taxon>Alphaproteobacteria</taxon>
        <taxon>Hyphomicrobiales</taxon>
        <taxon>Phyllobacteriaceae</taxon>
        <taxon>Nitratireductor</taxon>
    </lineage>
</organism>
<dbReference type="PROSITE" id="PS51318">
    <property type="entry name" value="TAT"/>
    <property type="match status" value="1"/>
</dbReference>
<protein>
    <submittedName>
        <fullName evidence="2">Esterase EstB</fullName>
        <ecNumber evidence="2">3.1.1.-</ecNumber>
    </submittedName>
</protein>
<keyword evidence="3" id="KW-1185">Reference proteome</keyword>
<dbReference type="EMBL" id="CP030941">
    <property type="protein sequence ID" value="UUP16400.1"/>
    <property type="molecule type" value="Genomic_DNA"/>
</dbReference>
<dbReference type="InterPro" id="IPR006311">
    <property type="entry name" value="TAT_signal"/>
</dbReference>
<dbReference type="RefSeq" id="WP_338528828.1">
    <property type="nucleotide sequence ID" value="NZ_CP030941.1"/>
</dbReference>
<reference evidence="2 3" key="1">
    <citation type="submission" date="2018-07" db="EMBL/GenBank/DDBJ databases">
        <title>Genome sequence of Nitratireductor thuwali#1536.</title>
        <authorList>
            <person name="Michoud G."/>
            <person name="Merlino G."/>
            <person name="Sefrji F.O."/>
            <person name="Daffonchio D."/>
        </authorList>
    </citation>
    <scope>NUCLEOTIDE SEQUENCE [LARGE SCALE GENOMIC DNA]</scope>
    <source>
        <strain evidence="3">Nit1536</strain>
    </source>
</reference>
<proteinExistence type="predicted"/>
<dbReference type="EC" id="3.1.1.-" evidence="2"/>
<keyword evidence="2" id="KW-0378">Hydrolase</keyword>